<dbReference type="GO" id="GO:0005975">
    <property type="term" value="P:carbohydrate metabolic process"/>
    <property type="evidence" value="ECO:0007669"/>
    <property type="project" value="UniProtKB-ARBA"/>
</dbReference>
<dbReference type="Gene3D" id="2.60.40.10">
    <property type="entry name" value="Immunoglobulins"/>
    <property type="match status" value="1"/>
</dbReference>
<feature type="signal peptide" evidence="2">
    <location>
        <begin position="1"/>
        <end position="28"/>
    </location>
</feature>
<feature type="chain" id="PRO_5044276719" description="SpaA-like prealbumin fold domain-containing protein" evidence="2">
    <location>
        <begin position="29"/>
        <end position="517"/>
    </location>
</feature>
<dbReference type="EMBL" id="AWFK01000008">
    <property type="protein sequence ID" value="KOA49537.1"/>
    <property type="molecule type" value="Genomic_DNA"/>
</dbReference>
<dbReference type="AlphaFoldDB" id="A0AB34T8J2"/>
<dbReference type="InterPro" id="IPR041033">
    <property type="entry name" value="SpaA_PFL_dom_1"/>
</dbReference>
<evidence type="ECO:0000256" key="1">
    <source>
        <dbReference type="SAM" id="Phobius"/>
    </source>
</evidence>
<dbReference type="RefSeq" id="WP_052826357.1">
    <property type="nucleotide sequence ID" value="NZ_AWFK01000008.1"/>
</dbReference>
<evidence type="ECO:0000313" key="4">
    <source>
        <dbReference type="EMBL" id="KOA49537.1"/>
    </source>
</evidence>
<keyword evidence="1" id="KW-1133">Transmembrane helix</keyword>
<organism evidence="4 5">
    <name type="scientific">Bifidobacterium animalis subsp. animalis MCC 0483</name>
    <dbReference type="NCBI Taxonomy" id="1365955"/>
    <lineage>
        <taxon>Bacteria</taxon>
        <taxon>Bacillati</taxon>
        <taxon>Actinomycetota</taxon>
        <taxon>Actinomycetes</taxon>
        <taxon>Bifidobacteriales</taxon>
        <taxon>Bifidobacteriaceae</taxon>
        <taxon>Bifidobacterium</taxon>
    </lineage>
</organism>
<dbReference type="InterPro" id="IPR026466">
    <property type="entry name" value="Fim_isopep_form_D2_dom"/>
</dbReference>
<protein>
    <recommendedName>
        <fullName evidence="3">SpaA-like prealbumin fold domain-containing protein</fullName>
    </recommendedName>
</protein>
<dbReference type="Proteomes" id="UP000037239">
    <property type="component" value="Unassembled WGS sequence"/>
</dbReference>
<gene>
    <name evidence="4" type="ORF">BAAM0483_05165</name>
</gene>
<name>A0AB34T8J2_9BIFI</name>
<dbReference type="NCBIfam" id="TIGR01167">
    <property type="entry name" value="LPXTG_anchor"/>
    <property type="match status" value="1"/>
</dbReference>
<feature type="transmembrane region" description="Helical" evidence="1">
    <location>
        <begin position="489"/>
        <end position="511"/>
    </location>
</feature>
<evidence type="ECO:0000256" key="2">
    <source>
        <dbReference type="SAM" id="SignalP"/>
    </source>
</evidence>
<dbReference type="Pfam" id="PF17802">
    <property type="entry name" value="SpaA"/>
    <property type="match status" value="1"/>
</dbReference>
<comment type="caution">
    <text evidence="4">The sequence shown here is derived from an EMBL/GenBank/DDBJ whole genome shotgun (WGS) entry which is preliminary data.</text>
</comment>
<dbReference type="Gene3D" id="2.60.40.740">
    <property type="match status" value="1"/>
</dbReference>
<feature type="domain" description="SpaA-like prealbumin fold" evidence="3">
    <location>
        <begin position="345"/>
        <end position="450"/>
    </location>
</feature>
<proteinExistence type="predicted"/>
<reference evidence="4 5" key="1">
    <citation type="journal article" date="2015" name="Int J Genomics">
        <title>Comparative Genomics Revealed Genetic Diversity and Species/Strain-Level Differences in Carbohydrate Metabolism of Three Probiotic Bifidobacterial Species.</title>
        <authorList>
            <person name="Odamaki T."/>
            <person name="Horigome A."/>
            <person name="Sugahara H."/>
            <person name="Hashikura N."/>
            <person name="Minami J."/>
            <person name="Xiao J.Z."/>
            <person name="Abe F."/>
        </authorList>
    </citation>
    <scope>NUCLEOTIDE SEQUENCE [LARGE SCALE GENOMIC DNA]</scope>
    <source>
        <strain evidence="4 5">MCC 0483</strain>
    </source>
</reference>
<evidence type="ECO:0000313" key="5">
    <source>
        <dbReference type="Proteomes" id="UP000037239"/>
    </source>
</evidence>
<keyword evidence="1" id="KW-0472">Membrane</keyword>
<dbReference type="InterPro" id="IPR013783">
    <property type="entry name" value="Ig-like_fold"/>
</dbReference>
<keyword evidence="1" id="KW-0812">Transmembrane</keyword>
<dbReference type="NCBIfam" id="TIGR04226">
    <property type="entry name" value="RrgB_K2N_iso_D2"/>
    <property type="match status" value="1"/>
</dbReference>
<keyword evidence="2" id="KW-0732">Signal</keyword>
<evidence type="ECO:0000259" key="3">
    <source>
        <dbReference type="Pfam" id="PF17802"/>
    </source>
</evidence>
<sequence>MKKKWQLAGVTGISLAMLFGLSAGPAMAADIPAGTDSITISAGRGSTLAGKNLTVYRIAEYPDVVMNGNDLASLSARSVSNDTENWVKAALDAQHVTVKAGDNASSTLLRVKDDTDTIRQLAARLATTVNGRNLQSKRVTSNAEETTISLPAGYYLITDTDGVPILISSTVQTKNSLNRKPIGKTTVKSNGIKPDKKVKNLAGQWVDEASATNSETREYRVQFTIPNAAAVQNVTIGDVMTNMEYVNGTFHATVDGNDVTGQFDTPTKTSTGFTVKSNNTFVQAHQGRQATVTYQTRMTTLDKTKPATNQVGITPGWKNGLFLEGQPKPPVPTDTTTLHTYDFGLRKVSAGNTSKVIAGAGFKIQNQAALHQSKWMNWNASTKQWSYVDAESSATELRTGADGVIDFRSLGAGTYLVKETTVPAGYFTNIKPSFRVTITEDGKITVAGVDQAGLVTPLNAADGKTGTPMVTVQNVDNVSQLPKTGSTTLAILLFGGMAVILAAGVAGVTAYRLKSHI</sequence>
<accession>A0AB34T8J2</accession>